<feature type="region of interest" description="Disordered" evidence="1">
    <location>
        <begin position="392"/>
        <end position="411"/>
    </location>
</feature>
<evidence type="ECO:0000313" key="2">
    <source>
        <dbReference type="EMBL" id="KAB1280985.1"/>
    </source>
</evidence>
<feature type="region of interest" description="Disordered" evidence="1">
    <location>
        <begin position="351"/>
        <end position="372"/>
    </location>
</feature>
<proteinExistence type="predicted"/>
<protein>
    <submittedName>
        <fullName evidence="2">Uncharacterized protein</fullName>
    </submittedName>
</protein>
<reference evidence="2 3" key="1">
    <citation type="journal article" date="2019" name="Mol. Ecol. Resour.">
        <title>Improving Illumina assemblies with Hi-C and long reads: an example with the North African dromedary.</title>
        <authorList>
            <person name="Elbers J.P."/>
            <person name="Rogers M.F."/>
            <person name="Perelman P.L."/>
            <person name="Proskuryakova A.A."/>
            <person name="Serdyukova N.A."/>
            <person name="Johnson W.E."/>
            <person name="Horin P."/>
            <person name="Corander J."/>
            <person name="Murphy D."/>
            <person name="Burger P.A."/>
        </authorList>
    </citation>
    <scope>NUCLEOTIDE SEQUENCE [LARGE SCALE GENOMIC DNA]</scope>
    <source>
        <strain evidence="2">Drom800</strain>
        <tissue evidence="2">Blood</tissue>
    </source>
</reference>
<comment type="caution">
    <text evidence="2">The sequence shown here is derived from an EMBL/GenBank/DDBJ whole genome shotgun (WGS) entry which is preliminary data.</text>
</comment>
<dbReference type="EMBL" id="JWIN03000003">
    <property type="protein sequence ID" value="KAB1280985.1"/>
    <property type="molecule type" value="Genomic_DNA"/>
</dbReference>
<accession>A0A5N4EC98</accession>
<feature type="region of interest" description="Disordered" evidence="1">
    <location>
        <begin position="426"/>
        <end position="468"/>
    </location>
</feature>
<gene>
    <name evidence="2" type="ORF">Cadr_000003975</name>
</gene>
<sequence length="468" mass="50384">MEEDGAQSCHALWAGHPPHASALPLPRPTQWILIYPLCFGRKSVGRTQVAGAAQNPRAVQTWVERKGHVLGCRWDPVAGCWWDGQVGRAGSLDPEHHRVPIPEATRLHEAPGRSAVGVITRPGGHIRDFRVRSPRCQLQGHVSSSSVTSDCFTADDRRVQETQLIHFPVPQKCPGPIWCLIAPTISPPVLLAQWAPPGPLPGGQSEVRWAVVAAPWKAGGGWDPFYSLPAASGEMRFDSGDHQNCSHDSLAQRLAAGGVAPMSRARLFNLALPRAGDEIMVDLGWALAVGPMASSHFSSVSCNCHSRGRCCSDSVGVLPVYPVLGRTLPSAVKEQKPGAVGSPTPCIQYTRKGGRPSHHNSVCRTPADNSHKTLSTGPLSCGFLSPASRRLPDTHPCPRHMLPGSPRQLPRGLMLRRRPHFRDLKSNAPRGWALEQGPPEGQPPVPVTASPPNLHKNEGSAAGSRQML</sequence>
<dbReference type="Proteomes" id="UP000299084">
    <property type="component" value="Unassembled WGS sequence"/>
</dbReference>
<dbReference type="AlphaFoldDB" id="A0A5N4EC98"/>
<organism evidence="2 3">
    <name type="scientific">Camelus dromedarius</name>
    <name type="common">Dromedary</name>
    <name type="synonym">Arabian camel</name>
    <dbReference type="NCBI Taxonomy" id="9838"/>
    <lineage>
        <taxon>Eukaryota</taxon>
        <taxon>Metazoa</taxon>
        <taxon>Chordata</taxon>
        <taxon>Craniata</taxon>
        <taxon>Vertebrata</taxon>
        <taxon>Euteleostomi</taxon>
        <taxon>Mammalia</taxon>
        <taxon>Eutheria</taxon>
        <taxon>Laurasiatheria</taxon>
        <taxon>Artiodactyla</taxon>
        <taxon>Tylopoda</taxon>
        <taxon>Camelidae</taxon>
        <taxon>Camelus</taxon>
    </lineage>
</organism>
<evidence type="ECO:0000256" key="1">
    <source>
        <dbReference type="SAM" id="MobiDB-lite"/>
    </source>
</evidence>
<evidence type="ECO:0000313" key="3">
    <source>
        <dbReference type="Proteomes" id="UP000299084"/>
    </source>
</evidence>
<keyword evidence="3" id="KW-1185">Reference proteome</keyword>
<name>A0A5N4EC98_CAMDR</name>